<dbReference type="Gene3D" id="1.10.30.50">
    <property type="match status" value="1"/>
</dbReference>
<organism evidence="3 4">
    <name type="scientific">Nonomuraea ferruginea</name>
    <dbReference type="NCBI Taxonomy" id="46174"/>
    <lineage>
        <taxon>Bacteria</taxon>
        <taxon>Bacillati</taxon>
        <taxon>Actinomycetota</taxon>
        <taxon>Actinomycetes</taxon>
        <taxon>Streptosporangiales</taxon>
        <taxon>Streptosporangiaceae</taxon>
        <taxon>Nonomuraea</taxon>
    </lineage>
</organism>
<sequence>MREIRAHLQEVLGEAPSQTDRRVRDLRDHFRAPAKKINGEYRYVLEGWAENRTNGSRKAISDAIRAQVLSPQRCAMCGRTPLDHQVVMVVDHKVPRHWGGSDEISNLQPLCEECNAGKKAYFANYDQYADAIRQSAEHPEPHGRIGELIKAFRGDWVPAELIELVASMKQYQEDWRKRTRELRLLGWTYETKKRKDPKTSRIRVWYRVTGWKPWPEGSIAAEVRRRDPSNKRASQSDR</sequence>
<keyword evidence="3" id="KW-0540">Nuclease</keyword>
<feature type="region of interest" description="Disordered" evidence="1">
    <location>
        <begin position="219"/>
        <end position="238"/>
    </location>
</feature>
<gene>
    <name evidence="3" type="ORF">OUY24_02760</name>
</gene>
<feature type="domain" description="HNH nuclease" evidence="2">
    <location>
        <begin position="63"/>
        <end position="116"/>
    </location>
</feature>
<dbReference type="EMBL" id="JAPNUD010000004">
    <property type="protein sequence ID" value="MDA0639537.1"/>
    <property type="molecule type" value="Genomic_DNA"/>
</dbReference>
<dbReference type="RefSeq" id="WP_271275023.1">
    <property type="nucleotide sequence ID" value="NZ_JAPNUD010000004.1"/>
</dbReference>
<accession>A0ABT4SQL5</accession>
<keyword evidence="3" id="KW-0378">Hydrolase</keyword>
<proteinExistence type="predicted"/>
<keyword evidence="4" id="KW-1185">Reference proteome</keyword>
<dbReference type="Proteomes" id="UP001212498">
    <property type="component" value="Unassembled WGS sequence"/>
</dbReference>
<name>A0ABT4SQL5_9ACTN</name>
<evidence type="ECO:0000256" key="1">
    <source>
        <dbReference type="SAM" id="MobiDB-lite"/>
    </source>
</evidence>
<dbReference type="Pfam" id="PF01844">
    <property type="entry name" value="HNH"/>
    <property type="match status" value="1"/>
</dbReference>
<dbReference type="InterPro" id="IPR003615">
    <property type="entry name" value="HNH_nuc"/>
</dbReference>
<keyword evidence="3" id="KW-0255">Endonuclease</keyword>
<evidence type="ECO:0000259" key="2">
    <source>
        <dbReference type="SMART" id="SM00507"/>
    </source>
</evidence>
<reference evidence="3 4" key="1">
    <citation type="submission" date="2022-11" db="EMBL/GenBank/DDBJ databases">
        <title>Nonomuraea corallina sp. nov., a new species of the genus Nonomuraea isolated from sea side sediment in Thai sea.</title>
        <authorList>
            <person name="Ngamcharungchit C."/>
            <person name="Matsumoto A."/>
            <person name="Suriyachadkun C."/>
            <person name="Panbangred W."/>
            <person name="Inahashi Y."/>
            <person name="Intra B."/>
        </authorList>
    </citation>
    <scope>NUCLEOTIDE SEQUENCE [LARGE SCALE GENOMIC DNA]</scope>
    <source>
        <strain evidence="3 4">DSM 43553</strain>
    </source>
</reference>
<protein>
    <submittedName>
        <fullName evidence="3">HNH endonuclease</fullName>
    </submittedName>
</protein>
<feature type="compositionally biased region" description="Basic and acidic residues" evidence="1">
    <location>
        <begin position="222"/>
        <end position="238"/>
    </location>
</feature>
<dbReference type="CDD" id="cd00085">
    <property type="entry name" value="HNHc"/>
    <property type="match status" value="1"/>
</dbReference>
<comment type="caution">
    <text evidence="3">The sequence shown here is derived from an EMBL/GenBank/DDBJ whole genome shotgun (WGS) entry which is preliminary data.</text>
</comment>
<evidence type="ECO:0000313" key="4">
    <source>
        <dbReference type="Proteomes" id="UP001212498"/>
    </source>
</evidence>
<dbReference type="InterPro" id="IPR002711">
    <property type="entry name" value="HNH"/>
</dbReference>
<dbReference type="GO" id="GO:0004519">
    <property type="term" value="F:endonuclease activity"/>
    <property type="evidence" value="ECO:0007669"/>
    <property type="project" value="UniProtKB-KW"/>
</dbReference>
<dbReference type="SMART" id="SM00507">
    <property type="entry name" value="HNHc"/>
    <property type="match status" value="1"/>
</dbReference>
<evidence type="ECO:0000313" key="3">
    <source>
        <dbReference type="EMBL" id="MDA0639537.1"/>
    </source>
</evidence>